<keyword evidence="2" id="KW-0812">Transmembrane</keyword>
<feature type="region of interest" description="Disordered" evidence="1">
    <location>
        <begin position="220"/>
        <end position="288"/>
    </location>
</feature>
<dbReference type="Proteomes" id="UP001164746">
    <property type="component" value="Chromosome 17"/>
</dbReference>
<keyword evidence="4" id="KW-1185">Reference proteome</keyword>
<sequence>MTTACNDLRNCEDVDGWECYNATVLAQCCNRPPIISVVLLQTAYDLSCSLPDRLSPQLSSLRPPMISVVLLQTAFDPNCLYGDRQDHCNVGVHGYLCYNETLRYNCCESCHGYETGIQGCQYGDNRTVGCDTRYCGTYKPLDCCYTCRNTINLPTTSTVNPGGNRNRNTYSPNTTDSGTTDALQTSAGLPVWVIVVMTFGVVALLLLLVTLATFLYRRHRKSHSKGSRDDRKASDRVALSQRAPVPVPRPDSTKTEWDRERRPSAEYDYINPDHLENSSSRRSVNDPLPLAPPDYLDLEAAHGSYGYLIPSNRNSASSSGHSGDDGKHPVYGDDNKRGNVETNSKNQQMTGYNYTKTSSPNKEKAAGKGASNTAKQVSGSVYSHLEANKREDKGSNSYQSFPVGRFSRIGQPQPTGGQPGAAVNWWPTWGRSQVVANLGPESTGGQPGAAVNWWPTWGRSQLVVNLGPQSSGGQPGAAVNCWSTWGRSQVVASLGPQSTGDQPGAAVKWWPAWGRSQLLASLGPQSTGGQPGAAVNCWPTWGRSQLVTNLGPQSTGGQPGAAVN</sequence>
<organism evidence="3 4">
    <name type="scientific">Mya arenaria</name>
    <name type="common">Soft-shell clam</name>
    <dbReference type="NCBI Taxonomy" id="6604"/>
    <lineage>
        <taxon>Eukaryota</taxon>
        <taxon>Metazoa</taxon>
        <taxon>Spiralia</taxon>
        <taxon>Lophotrochozoa</taxon>
        <taxon>Mollusca</taxon>
        <taxon>Bivalvia</taxon>
        <taxon>Autobranchia</taxon>
        <taxon>Heteroconchia</taxon>
        <taxon>Euheterodonta</taxon>
        <taxon>Imparidentia</taxon>
        <taxon>Neoheterodontei</taxon>
        <taxon>Myida</taxon>
        <taxon>Myoidea</taxon>
        <taxon>Myidae</taxon>
        <taxon>Mya</taxon>
    </lineage>
</organism>
<evidence type="ECO:0000313" key="3">
    <source>
        <dbReference type="EMBL" id="WAR31444.1"/>
    </source>
</evidence>
<proteinExistence type="predicted"/>
<evidence type="ECO:0000256" key="2">
    <source>
        <dbReference type="SAM" id="Phobius"/>
    </source>
</evidence>
<accession>A0ABY7GD56</accession>
<dbReference type="EMBL" id="CP111028">
    <property type="protein sequence ID" value="WAR31444.1"/>
    <property type="molecule type" value="Genomic_DNA"/>
</dbReference>
<evidence type="ECO:0000256" key="1">
    <source>
        <dbReference type="SAM" id="MobiDB-lite"/>
    </source>
</evidence>
<feature type="compositionally biased region" description="Basic and acidic residues" evidence="1">
    <location>
        <begin position="251"/>
        <end position="276"/>
    </location>
</feature>
<feature type="region of interest" description="Disordered" evidence="1">
    <location>
        <begin position="156"/>
        <end position="181"/>
    </location>
</feature>
<feature type="compositionally biased region" description="Low complexity" evidence="1">
    <location>
        <begin position="312"/>
        <end position="321"/>
    </location>
</feature>
<feature type="compositionally biased region" description="Basic and acidic residues" evidence="1">
    <location>
        <begin position="322"/>
        <end position="339"/>
    </location>
</feature>
<feature type="compositionally biased region" description="Polar residues" evidence="1">
    <location>
        <begin position="340"/>
        <end position="360"/>
    </location>
</feature>
<reference evidence="3" key="1">
    <citation type="submission" date="2022-11" db="EMBL/GenBank/DDBJ databases">
        <title>Centuries of genome instability and evolution in soft-shell clam transmissible cancer (bioRxiv).</title>
        <authorList>
            <person name="Hart S.F.M."/>
            <person name="Yonemitsu M.A."/>
            <person name="Giersch R.M."/>
            <person name="Beal B.F."/>
            <person name="Arriagada G."/>
            <person name="Davis B.W."/>
            <person name="Ostrander E.A."/>
            <person name="Goff S.P."/>
            <person name="Metzger M.J."/>
        </authorList>
    </citation>
    <scope>NUCLEOTIDE SEQUENCE</scope>
    <source>
        <strain evidence="3">MELC-2E11</strain>
        <tissue evidence="3">Siphon/mantle</tissue>
    </source>
</reference>
<keyword evidence="2" id="KW-0472">Membrane</keyword>
<evidence type="ECO:0000313" key="4">
    <source>
        <dbReference type="Proteomes" id="UP001164746"/>
    </source>
</evidence>
<keyword evidence="2" id="KW-1133">Transmembrane helix</keyword>
<feature type="region of interest" description="Disordered" evidence="1">
    <location>
        <begin position="312"/>
        <end position="377"/>
    </location>
</feature>
<feature type="compositionally biased region" description="Basic and acidic residues" evidence="1">
    <location>
        <begin position="226"/>
        <end position="235"/>
    </location>
</feature>
<gene>
    <name evidence="3" type="ORF">MAR_033986</name>
</gene>
<protein>
    <submittedName>
        <fullName evidence="3">Uncharacterized protein</fullName>
    </submittedName>
</protein>
<feature type="transmembrane region" description="Helical" evidence="2">
    <location>
        <begin position="191"/>
        <end position="216"/>
    </location>
</feature>
<name>A0ABY7GD56_MYAAR</name>